<evidence type="ECO:0008006" key="4">
    <source>
        <dbReference type="Google" id="ProtNLM"/>
    </source>
</evidence>
<name>A0A975U8J7_9VIBR</name>
<gene>
    <name evidence="2" type="ORF">KNV97_13990</name>
</gene>
<dbReference type="AlphaFoldDB" id="A0A975U8J7"/>
<evidence type="ECO:0000313" key="2">
    <source>
        <dbReference type="EMBL" id="QXO16596.1"/>
    </source>
</evidence>
<evidence type="ECO:0000256" key="1">
    <source>
        <dbReference type="SAM" id="MobiDB-lite"/>
    </source>
</evidence>
<evidence type="ECO:0000313" key="3">
    <source>
        <dbReference type="Proteomes" id="UP000694232"/>
    </source>
</evidence>
<feature type="region of interest" description="Disordered" evidence="1">
    <location>
        <begin position="1"/>
        <end position="20"/>
    </location>
</feature>
<keyword evidence="3" id="KW-1185">Reference proteome</keyword>
<dbReference type="KEGG" id="vos:KNV97_13990"/>
<organism evidence="2 3">
    <name type="scientific">Vibrio ostreae</name>
    <dbReference type="NCBI Taxonomy" id="2841925"/>
    <lineage>
        <taxon>Bacteria</taxon>
        <taxon>Pseudomonadati</taxon>
        <taxon>Pseudomonadota</taxon>
        <taxon>Gammaproteobacteria</taxon>
        <taxon>Vibrionales</taxon>
        <taxon>Vibrionaceae</taxon>
        <taxon>Vibrio</taxon>
    </lineage>
</organism>
<proteinExistence type="predicted"/>
<reference evidence="2" key="1">
    <citation type="submission" date="2021-06" db="EMBL/GenBank/DDBJ databases">
        <title>Vibrio nov. sp., novel gut bacterium isolated from Yellow Sea oyster.</title>
        <authorList>
            <person name="Muhammad N."/>
            <person name="Nguyen T.H."/>
            <person name="Lee Y.-J."/>
            <person name="Ko J."/>
            <person name="Kim S.-G."/>
        </authorList>
    </citation>
    <scope>NUCLEOTIDE SEQUENCE</scope>
    <source>
        <strain evidence="2">OG9-811</strain>
    </source>
</reference>
<sequence>MATARKQQDEPQEKIEDAYHKTEEATLEAVGQIKEKVMEEIEAGQESLRSATDQAGNFVKERPLLSVGCAFLAGWAISKLIK</sequence>
<dbReference type="RefSeq" id="WP_136484367.1">
    <property type="nucleotide sequence ID" value="NZ_CP076643.1"/>
</dbReference>
<protein>
    <recommendedName>
        <fullName evidence="4">DUF883 domain-containing protein</fullName>
    </recommendedName>
</protein>
<dbReference type="EMBL" id="CP076643">
    <property type="protein sequence ID" value="QXO16596.1"/>
    <property type="molecule type" value="Genomic_DNA"/>
</dbReference>
<accession>A0A975U8J7</accession>
<dbReference type="Proteomes" id="UP000694232">
    <property type="component" value="Chromosome 1"/>
</dbReference>